<dbReference type="EMBL" id="SBIW01000011">
    <property type="protein sequence ID" value="RWY48358.1"/>
    <property type="molecule type" value="Genomic_DNA"/>
</dbReference>
<dbReference type="InterPro" id="IPR021782">
    <property type="entry name" value="DUF3347"/>
</dbReference>
<feature type="chain" id="PRO_5018730754" evidence="1">
    <location>
        <begin position="20"/>
        <end position="202"/>
    </location>
</feature>
<sequence>MKNLIIVSLISLASFSMIACNNTNKSAANSTKDTAASTNAAPADAKLTTAKGGVDPKTTASVKEMVGNYLQLKNALTKDNSTDAATTGKALLTSFAKLDQSVLTPTQKKSFTDIADDAKEMAEHIGMSGGKLPHQREHFDMLSKDMYDLVKLFGAAQPLFVDHCPMYNDKKGAIWLSETKEIKNPYMGSGMSTCGTIQEELK</sequence>
<feature type="signal peptide" evidence="1">
    <location>
        <begin position="1"/>
        <end position="19"/>
    </location>
</feature>
<dbReference type="Pfam" id="PF11827">
    <property type="entry name" value="DUF3347"/>
    <property type="match status" value="1"/>
</dbReference>
<keyword evidence="1" id="KW-0732">Signal</keyword>
<proteinExistence type="predicted"/>
<feature type="domain" description="DUF3347" evidence="2">
    <location>
        <begin position="67"/>
        <end position="156"/>
    </location>
</feature>
<gene>
    <name evidence="3" type="ORF">EPL05_19640</name>
</gene>
<reference evidence="3 4" key="1">
    <citation type="submission" date="2019-01" db="EMBL/GenBank/DDBJ databases">
        <title>Mucilaginibacter antarcticum sp. nov., isolated from antarctic soil.</title>
        <authorList>
            <person name="Yan Y.-Q."/>
            <person name="Du Z.-J."/>
        </authorList>
    </citation>
    <scope>NUCLEOTIDE SEQUENCE [LARGE SCALE GENOMIC DNA]</scope>
    <source>
        <strain evidence="3 4">F01003</strain>
    </source>
</reference>
<protein>
    <submittedName>
        <fullName evidence="3">DUF3347 domain-containing protein</fullName>
    </submittedName>
</protein>
<dbReference type="AlphaFoldDB" id="A0A3S3YQX2"/>
<dbReference type="OrthoDB" id="5513217at2"/>
<evidence type="ECO:0000259" key="2">
    <source>
        <dbReference type="Pfam" id="PF11827"/>
    </source>
</evidence>
<evidence type="ECO:0000313" key="3">
    <source>
        <dbReference type="EMBL" id="RWY48358.1"/>
    </source>
</evidence>
<dbReference type="Proteomes" id="UP000286701">
    <property type="component" value="Unassembled WGS sequence"/>
</dbReference>
<name>A0A3S3YQX2_9SPHI</name>
<dbReference type="PROSITE" id="PS51257">
    <property type="entry name" value="PROKAR_LIPOPROTEIN"/>
    <property type="match status" value="1"/>
</dbReference>
<organism evidence="3 4">
    <name type="scientific">Mucilaginibacter gilvus</name>
    <dbReference type="NCBI Taxonomy" id="2305909"/>
    <lineage>
        <taxon>Bacteria</taxon>
        <taxon>Pseudomonadati</taxon>
        <taxon>Bacteroidota</taxon>
        <taxon>Sphingobacteriia</taxon>
        <taxon>Sphingobacteriales</taxon>
        <taxon>Sphingobacteriaceae</taxon>
        <taxon>Mucilaginibacter</taxon>
    </lineage>
</organism>
<comment type="caution">
    <text evidence="3">The sequence shown here is derived from an EMBL/GenBank/DDBJ whole genome shotgun (WGS) entry which is preliminary data.</text>
</comment>
<accession>A0A3S3YQX2</accession>
<keyword evidence="4" id="KW-1185">Reference proteome</keyword>
<evidence type="ECO:0000256" key="1">
    <source>
        <dbReference type="SAM" id="SignalP"/>
    </source>
</evidence>
<evidence type="ECO:0000313" key="4">
    <source>
        <dbReference type="Proteomes" id="UP000286701"/>
    </source>
</evidence>
<dbReference type="RefSeq" id="WP_128535705.1">
    <property type="nucleotide sequence ID" value="NZ_SBIW01000011.1"/>
</dbReference>